<evidence type="ECO:0000256" key="2">
    <source>
        <dbReference type="SAM" id="SignalP"/>
    </source>
</evidence>
<gene>
    <name evidence="4" type="primary">LOC113467930</name>
    <name evidence="5" type="synonym">LOC113467931</name>
</gene>
<reference evidence="4 5" key="1">
    <citation type="submission" date="2025-04" db="UniProtKB">
        <authorList>
            <consortium name="RefSeq"/>
        </authorList>
    </citation>
    <scope>IDENTIFICATION</scope>
</reference>
<dbReference type="RefSeq" id="XP_026680241.1">
    <property type="nucleotide sequence ID" value="XM_026824440.1"/>
</dbReference>
<sequence length="118" mass="12492">MILSKLALLVTSFVGFSSIAKVLSHGIKASHHHQSHVGGFHNSGGAGYQGHAYEDSILGGGSLFGIATPVVASNDYGYRKPGSDGTYNPEPELIIHTPGFKKDADTARSGKRVAWKRT</sequence>
<dbReference type="Proteomes" id="UP000079169">
    <property type="component" value="Unplaced"/>
</dbReference>
<evidence type="ECO:0000256" key="1">
    <source>
        <dbReference type="SAM" id="MobiDB-lite"/>
    </source>
</evidence>
<evidence type="ECO:0000313" key="5">
    <source>
        <dbReference type="RefSeq" id="XP_026680243.1"/>
    </source>
</evidence>
<organism evidence="3 4">
    <name type="scientific">Diaphorina citri</name>
    <name type="common">Asian citrus psyllid</name>
    <dbReference type="NCBI Taxonomy" id="121845"/>
    <lineage>
        <taxon>Eukaryota</taxon>
        <taxon>Metazoa</taxon>
        <taxon>Ecdysozoa</taxon>
        <taxon>Arthropoda</taxon>
        <taxon>Hexapoda</taxon>
        <taxon>Insecta</taxon>
        <taxon>Pterygota</taxon>
        <taxon>Neoptera</taxon>
        <taxon>Paraneoptera</taxon>
        <taxon>Hemiptera</taxon>
        <taxon>Sternorrhyncha</taxon>
        <taxon>Psylloidea</taxon>
        <taxon>Psyllidae</taxon>
        <taxon>Diaphorininae</taxon>
        <taxon>Diaphorina</taxon>
    </lineage>
</organism>
<evidence type="ECO:0000313" key="4">
    <source>
        <dbReference type="RefSeq" id="XP_026680241.1"/>
    </source>
</evidence>
<proteinExistence type="predicted"/>
<feature type="compositionally biased region" description="Basic residues" evidence="1">
    <location>
        <begin position="109"/>
        <end position="118"/>
    </location>
</feature>
<feature type="signal peptide" evidence="2">
    <location>
        <begin position="1"/>
        <end position="24"/>
    </location>
</feature>
<feature type="region of interest" description="Disordered" evidence="1">
    <location>
        <begin position="98"/>
        <end position="118"/>
    </location>
</feature>
<protein>
    <submittedName>
        <fullName evidence="4">Uncharacterized protein LOC113467930</fullName>
    </submittedName>
    <submittedName>
        <fullName evidence="5">Uncharacterized protein LOC113467931</fullName>
    </submittedName>
</protein>
<dbReference type="RefSeq" id="XP_026680243.1">
    <property type="nucleotide sequence ID" value="XM_026824442.1"/>
</dbReference>
<dbReference type="KEGG" id="dci:113467930"/>
<dbReference type="AlphaFoldDB" id="A0A3Q0IVD5"/>
<evidence type="ECO:0000313" key="3">
    <source>
        <dbReference type="Proteomes" id="UP000079169"/>
    </source>
</evidence>
<dbReference type="KEGG" id="dci:113467931"/>
<feature type="chain" id="PRO_5044597835" evidence="2">
    <location>
        <begin position="25"/>
        <end position="118"/>
    </location>
</feature>
<dbReference type="PaxDb" id="121845-A0A3Q0IVD5"/>
<keyword evidence="2" id="KW-0732">Signal</keyword>
<accession>A0A3Q0IVD5</accession>
<dbReference type="GeneID" id="113467930"/>
<keyword evidence="3" id="KW-1185">Reference proteome</keyword>
<name>A0A3Q0IVD5_DIACI</name>